<dbReference type="GO" id="GO:0008285">
    <property type="term" value="P:negative regulation of cell population proliferation"/>
    <property type="evidence" value="ECO:0007669"/>
    <property type="project" value="TreeGrafter"/>
</dbReference>
<accession>A0A7R9A3F8</accession>
<evidence type="ECO:0000259" key="2">
    <source>
        <dbReference type="PROSITE" id="PS00960"/>
    </source>
</evidence>
<reference evidence="3" key="1">
    <citation type="submission" date="2020-11" db="EMBL/GenBank/DDBJ databases">
        <authorList>
            <person name="Tran Van P."/>
        </authorList>
    </citation>
    <scope>NUCLEOTIDE SEQUENCE</scope>
</reference>
<dbReference type="InterPro" id="IPR033332">
    <property type="entry name" value="BTG"/>
</dbReference>
<dbReference type="EMBL" id="CAJPEV010000137">
    <property type="protein sequence ID" value="CAG0881205.1"/>
    <property type="molecule type" value="Genomic_DNA"/>
</dbReference>
<protein>
    <recommendedName>
        <fullName evidence="2">Anti-proliferative protein domain-containing protein</fullName>
    </recommendedName>
</protein>
<dbReference type="SUPFAM" id="SSF160696">
    <property type="entry name" value="BTG domain-like"/>
    <property type="match status" value="1"/>
</dbReference>
<dbReference type="InterPro" id="IPR036054">
    <property type="entry name" value="BTG-like_sf"/>
</dbReference>
<sequence>MRSEVTSAADFLVNILRLNANSAAITPHQLEMFRESLIEVLRRHYRDHWFPDKPVKGSGYRCIRINGKLDPIVAHAGALSGLLEPFLYSLFPSELTMWVDPKEVSYRIGENGSICVLYEEGKSPSPDHQFSIPSPPPTPPHLQFPRYALEHQSRHNSWNPCGKSTRRNLDFAVDVKNLSWDRIAPYVTS</sequence>
<feature type="domain" description="Anti-proliferative protein" evidence="2">
    <location>
        <begin position="45"/>
        <end position="65"/>
    </location>
</feature>
<gene>
    <name evidence="3" type="ORF">DSTB1V02_LOCUS1457</name>
</gene>
<evidence type="ECO:0000256" key="1">
    <source>
        <dbReference type="ARBA" id="ARBA00007989"/>
    </source>
</evidence>
<dbReference type="GO" id="GO:0005737">
    <property type="term" value="C:cytoplasm"/>
    <property type="evidence" value="ECO:0007669"/>
    <property type="project" value="TreeGrafter"/>
</dbReference>
<dbReference type="Gene3D" id="3.90.640.90">
    <property type="entry name" value="Anti-proliferative protein, N-terminal domain"/>
    <property type="match status" value="1"/>
</dbReference>
<name>A0A7R9A3F8_9CRUS</name>
<organism evidence="3">
    <name type="scientific">Darwinula stevensoni</name>
    <dbReference type="NCBI Taxonomy" id="69355"/>
    <lineage>
        <taxon>Eukaryota</taxon>
        <taxon>Metazoa</taxon>
        <taxon>Ecdysozoa</taxon>
        <taxon>Arthropoda</taxon>
        <taxon>Crustacea</taxon>
        <taxon>Oligostraca</taxon>
        <taxon>Ostracoda</taxon>
        <taxon>Podocopa</taxon>
        <taxon>Podocopida</taxon>
        <taxon>Darwinulocopina</taxon>
        <taxon>Darwinuloidea</taxon>
        <taxon>Darwinulidae</taxon>
        <taxon>Darwinula</taxon>
    </lineage>
</organism>
<keyword evidence="4" id="KW-1185">Reference proteome</keyword>
<dbReference type="PANTHER" id="PTHR22978">
    <property type="entry name" value="B-CELL TRANSLOCATION GENE"/>
    <property type="match status" value="1"/>
</dbReference>
<comment type="similarity">
    <text evidence="1">Belongs to the BTG family.</text>
</comment>
<dbReference type="EMBL" id="LR899654">
    <property type="protein sequence ID" value="CAD7241468.1"/>
    <property type="molecule type" value="Genomic_DNA"/>
</dbReference>
<dbReference type="PRINTS" id="PR00310">
    <property type="entry name" value="ANTIPRLFBTG1"/>
</dbReference>
<evidence type="ECO:0000313" key="4">
    <source>
        <dbReference type="Proteomes" id="UP000677054"/>
    </source>
</evidence>
<dbReference type="OrthoDB" id="19928at2759"/>
<dbReference type="GO" id="GO:0005634">
    <property type="term" value="C:nucleus"/>
    <property type="evidence" value="ECO:0007669"/>
    <property type="project" value="TreeGrafter"/>
</dbReference>
<dbReference type="Proteomes" id="UP000677054">
    <property type="component" value="Unassembled WGS sequence"/>
</dbReference>
<dbReference type="InterPro" id="IPR002087">
    <property type="entry name" value="Anti_prolifrtn"/>
</dbReference>
<dbReference type="AlphaFoldDB" id="A0A7R9A3F8"/>
<dbReference type="PROSITE" id="PS00960">
    <property type="entry name" value="BTG_1"/>
    <property type="match status" value="1"/>
</dbReference>
<proteinExistence type="inferred from homology"/>
<dbReference type="PANTHER" id="PTHR22978:SF22">
    <property type="entry name" value="BTG FAMILY PROTEIN"/>
    <property type="match status" value="1"/>
</dbReference>
<dbReference type="SMART" id="SM00099">
    <property type="entry name" value="btg1"/>
    <property type="match status" value="1"/>
</dbReference>
<evidence type="ECO:0000313" key="3">
    <source>
        <dbReference type="EMBL" id="CAD7241468.1"/>
    </source>
</evidence>
<dbReference type="Pfam" id="PF07742">
    <property type="entry name" value="BTG"/>
    <property type="match status" value="1"/>
</dbReference>